<dbReference type="Proteomes" id="UP000654075">
    <property type="component" value="Unassembled WGS sequence"/>
</dbReference>
<sequence length="180" mass="20170">MALRPIVCPNLSSTTTCTHGDTAVVVFAAVIHQNWDRPHHRHLTQQLQWQLQLALIPTRIDGNRWQYCCNSSRLGHPLHEHPAQQLQWAATAGRSFRKRSGMDGWMDCPFRSACPVGGAIIRTPHLRLSANTDAVMQSWRCDRSCVQTSYPQPRAAMAIQLLLWLLLPFIKTGTALAAGI</sequence>
<gene>
    <name evidence="1" type="ORF">PGLA1383_LOCUS15983</name>
</gene>
<evidence type="ECO:0000313" key="1">
    <source>
        <dbReference type="EMBL" id="CAE8597540.1"/>
    </source>
</evidence>
<protein>
    <submittedName>
        <fullName evidence="1">Uncharacterized protein</fullName>
    </submittedName>
</protein>
<keyword evidence="2" id="KW-1185">Reference proteome</keyword>
<dbReference type="AlphaFoldDB" id="A0A813E8V6"/>
<accession>A0A813E8V6</accession>
<evidence type="ECO:0000313" key="2">
    <source>
        <dbReference type="Proteomes" id="UP000654075"/>
    </source>
</evidence>
<dbReference type="EMBL" id="CAJNNV010009566">
    <property type="protein sequence ID" value="CAE8597540.1"/>
    <property type="molecule type" value="Genomic_DNA"/>
</dbReference>
<organism evidence="1 2">
    <name type="scientific">Polarella glacialis</name>
    <name type="common">Dinoflagellate</name>
    <dbReference type="NCBI Taxonomy" id="89957"/>
    <lineage>
        <taxon>Eukaryota</taxon>
        <taxon>Sar</taxon>
        <taxon>Alveolata</taxon>
        <taxon>Dinophyceae</taxon>
        <taxon>Suessiales</taxon>
        <taxon>Suessiaceae</taxon>
        <taxon>Polarella</taxon>
    </lineage>
</organism>
<reference evidence="1" key="1">
    <citation type="submission" date="2021-02" db="EMBL/GenBank/DDBJ databases">
        <authorList>
            <person name="Dougan E. K."/>
            <person name="Rhodes N."/>
            <person name="Thang M."/>
            <person name="Chan C."/>
        </authorList>
    </citation>
    <scope>NUCLEOTIDE SEQUENCE</scope>
</reference>
<comment type="caution">
    <text evidence="1">The sequence shown here is derived from an EMBL/GenBank/DDBJ whole genome shotgun (WGS) entry which is preliminary data.</text>
</comment>
<name>A0A813E8V6_POLGL</name>
<proteinExistence type="predicted"/>